<gene>
    <name evidence="2" type="primary">01365f</name>
</gene>
<protein>
    <submittedName>
        <fullName evidence="2">Uncharacterized protein</fullName>
    </submittedName>
</protein>
<organism evidence="2">
    <name type="scientific">Ulva partita</name>
    <dbReference type="NCBI Taxonomy" id="1605170"/>
    <lineage>
        <taxon>Eukaryota</taxon>
        <taxon>Viridiplantae</taxon>
        <taxon>Chlorophyta</taxon>
        <taxon>core chlorophytes</taxon>
        <taxon>Ulvophyceae</taxon>
        <taxon>OUU clade</taxon>
        <taxon>Ulvales</taxon>
        <taxon>Ulvaceae</taxon>
        <taxon>Ulva</taxon>
    </lineage>
</organism>
<reference evidence="2" key="1">
    <citation type="submission" date="2015-10" db="EMBL/GenBank/DDBJ databases">
        <title>Evolution of the mating-type locus in an isomorphic haploid-diploid life cycle and isogamy.</title>
        <authorList>
            <person name="Yamazaki T."/>
            <person name="Suzuki R."/>
            <person name="Ichihara K."/>
            <person name="Toyoda A."/>
            <person name="Kuwano K."/>
            <person name="Kawano S."/>
        </authorList>
    </citation>
    <scope>NUCLEOTIDE SEQUENCE</scope>
    <source>
        <strain evidence="2">MGEC-1</strain>
    </source>
</reference>
<name>A0A1C9ZPS4_9CHLO</name>
<dbReference type="EMBL" id="LC088614">
    <property type="protein sequence ID" value="BAV58302.1"/>
    <property type="molecule type" value="mRNA"/>
</dbReference>
<feature type="transmembrane region" description="Helical" evidence="1">
    <location>
        <begin position="29"/>
        <end position="55"/>
    </location>
</feature>
<proteinExistence type="evidence at transcript level"/>
<keyword evidence="1" id="KW-0472">Membrane</keyword>
<sequence length="108" mass="11961">MHTSHQTWPSGEEKLMMNTPSVLLRSKSIFTITFDCLTMFYLASTSIGLLCVNICDESCALRLKFLTNRLPILACACLVCNQTGRITSLASPVNRCSSTLSFSFQESL</sequence>
<accession>A0A1C9ZPS4</accession>
<keyword evidence="1" id="KW-1133">Transmembrane helix</keyword>
<dbReference type="AlphaFoldDB" id="A0A1C9ZPS4"/>
<evidence type="ECO:0000256" key="1">
    <source>
        <dbReference type="SAM" id="Phobius"/>
    </source>
</evidence>
<dbReference type="EMBL" id="LC088613">
    <property type="protein sequence ID" value="BAV58301.1"/>
    <property type="molecule type" value="mRNA"/>
</dbReference>
<keyword evidence="1" id="KW-0812">Transmembrane</keyword>
<evidence type="ECO:0000313" key="2">
    <source>
        <dbReference type="EMBL" id="BAV58302.1"/>
    </source>
</evidence>